<dbReference type="Pfam" id="PF01151">
    <property type="entry name" value="ELO"/>
    <property type="match status" value="1"/>
</dbReference>
<evidence type="ECO:0000256" key="8">
    <source>
        <dbReference type="ARBA" id="ARBA00023136"/>
    </source>
</evidence>
<keyword evidence="4 10" id="KW-0812">Transmembrane</keyword>
<dbReference type="GO" id="GO:0005789">
    <property type="term" value="C:endoplasmic reticulum membrane"/>
    <property type="evidence" value="ECO:0007669"/>
    <property type="project" value="TreeGrafter"/>
</dbReference>
<name>A0A9J6GEB1_HAELO</name>
<evidence type="ECO:0000256" key="7">
    <source>
        <dbReference type="ARBA" id="ARBA00023098"/>
    </source>
</evidence>
<dbReference type="OrthoDB" id="434092at2759"/>
<evidence type="ECO:0000256" key="9">
    <source>
        <dbReference type="ARBA" id="ARBA00023160"/>
    </source>
</evidence>
<evidence type="ECO:0000256" key="6">
    <source>
        <dbReference type="ARBA" id="ARBA00022989"/>
    </source>
</evidence>
<keyword evidence="12" id="KW-1185">Reference proteome</keyword>
<dbReference type="PANTHER" id="PTHR11157">
    <property type="entry name" value="FATTY ACID ACYL TRANSFERASE-RELATED"/>
    <property type="match status" value="1"/>
</dbReference>
<comment type="similarity">
    <text evidence="10">Belongs to the ELO family.</text>
</comment>
<dbReference type="PANTHER" id="PTHR11157:SF69">
    <property type="entry name" value="ELONGATION OF VERY LONG CHAIN FATTY ACIDS PROTEIN 7"/>
    <property type="match status" value="1"/>
</dbReference>
<dbReference type="GO" id="GO:0034625">
    <property type="term" value="P:fatty acid elongation, monounsaturated fatty acid"/>
    <property type="evidence" value="ECO:0007669"/>
    <property type="project" value="TreeGrafter"/>
</dbReference>
<keyword evidence="7 10" id="KW-0443">Lipid metabolism</keyword>
<feature type="transmembrane region" description="Helical" evidence="10">
    <location>
        <begin position="206"/>
        <end position="224"/>
    </location>
</feature>
<keyword evidence="2 10" id="KW-0444">Lipid biosynthesis</keyword>
<dbReference type="GO" id="GO:0034626">
    <property type="term" value="P:fatty acid elongation, polyunsaturated fatty acid"/>
    <property type="evidence" value="ECO:0007669"/>
    <property type="project" value="TreeGrafter"/>
</dbReference>
<feature type="transmembrane region" description="Helical" evidence="10">
    <location>
        <begin position="230"/>
        <end position="252"/>
    </location>
</feature>
<accession>A0A9J6GEB1</accession>
<dbReference type="GO" id="GO:0030148">
    <property type="term" value="P:sphingolipid biosynthetic process"/>
    <property type="evidence" value="ECO:0007669"/>
    <property type="project" value="TreeGrafter"/>
</dbReference>
<dbReference type="EC" id="2.3.1.199" evidence="10"/>
<keyword evidence="6 10" id="KW-1133">Transmembrane helix</keyword>
<comment type="caution">
    <text evidence="11">The sequence shown here is derived from an EMBL/GenBank/DDBJ whole genome shotgun (WGS) entry which is preliminary data.</text>
</comment>
<feature type="transmembrane region" description="Helical" evidence="10">
    <location>
        <begin position="113"/>
        <end position="132"/>
    </location>
</feature>
<comment type="catalytic activity">
    <reaction evidence="10">
        <text>a very-long-chain acyl-CoA + malonyl-CoA + H(+) = a very-long-chain 3-oxoacyl-CoA + CO2 + CoA</text>
        <dbReference type="Rhea" id="RHEA:32727"/>
        <dbReference type="ChEBI" id="CHEBI:15378"/>
        <dbReference type="ChEBI" id="CHEBI:16526"/>
        <dbReference type="ChEBI" id="CHEBI:57287"/>
        <dbReference type="ChEBI" id="CHEBI:57384"/>
        <dbReference type="ChEBI" id="CHEBI:90725"/>
        <dbReference type="ChEBI" id="CHEBI:90736"/>
        <dbReference type="EC" id="2.3.1.199"/>
    </reaction>
</comment>
<sequence>MTNLLYELGQFLPPRDPRTLDWKLAGNVPFIMTVTFGYIYAVKVVGPRFMKGRGPVRRLIPLIMLHNAAMVVANVYFMFAIGSRSHFGGGASFICQGLDLSSSPRSVELAELLWWYFVVRVIDFLDTLFFILRKKESHVSALHVGHHVMVVFTGWFGMTYGPDGQALLIVLLNTFVHVLMYTYYFGTLLGPRFQRYLWWKRYLTQLQIAQFVFILVHSLVPVFVDCGYPLAHVLVIMSQAAFYFCMFLRFYAQAYRKRTKGA</sequence>
<dbReference type="OMA" id="CLRPLIM"/>
<dbReference type="GO" id="GO:0042761">
    <property type="term" value="P:very long-chain fatty acid biosynthetic process"/>
    <property type="evidence" value="ECO:0007669"/>
    <property type="project" value="TreeGrafter"/>
</dbReference>
<reference evidence="11 12" key="1">
    <citation type="journal article" date="2020" name="Cell">
        <title>Large-Scale Comparative Analyses of Tick Genomes Elucidate Their Genetic Diversity and Vector Capacities.</title>
        <authorList>
            <consortium name="Tick Genome and Microbiome Consortium (TIGMIC)"/>
            <person name="Jia N."/>
            <person name="Wang J."/>
            <person name="Shi W."/>
            <person name="Du L."/>
            <person name="Sun Y."/>
            <person name="Zhan W."/>
            <person name="Jiang J.F."/>
            <person name="Wang Q."/>
            <person name="Zhang B."/>
            <person name="Ji P."/>
            <person name="Bell-Sakyi L."/>
            <person name="Cui X.M."/>
            <person name="Yuan T.T."/>
            <person name="Jiang B.G."/>
            <person name="Yang W.F."/>
            <person name="Lam T.T."/>
            <person name="Chang Q.C."/>
            <person name="Ding S.J."/>
            <person name="Wang X.J."/>
            <person name="Zhu J.G."/>
            <person name="Ruan X.D."/>
            <person name="Zhao L."/>
            <person name="Wei J.T."/>
            <person name="Ye R.Z."/>
            <person name="Que T.C."/>
            <person name="Du C.H."/>
            <person name="Zhou Y.H."/>
            <person name="Cheng J.X."/>
            <person name="Dai P.F."/>
            <person name="Guo W.B."/>
            <person name="Han X.H."/>
            <person name="Huang E.J."/>
            <person name="Li L.F."/>
            <person name="Wei W."/>
            <person name="Gao Y.C."/>
            <person name="Liu J.Z."/>
            <person name="Shao H.Z."/>
            <person name="Wang X."/>
            <person name="Wang C.C."/>
            <person name="Yang T.C."/>
            <person name="Huo Q.B."/>
            <person name="Li W."/>
            <person name="Chen H.Y."/>
            <person name="Chen S.E."/>
            <person name="Zhou L.G."/>
            <person name="Ni X.B."/>
            <person name="Tian J.H."/>
            <person name="Sheng Y."/>
            <person name="Liu T."/>
            <person name="Pan Y.S."/>
            <person name="Xia L.Y."/>
            <person name="Li J."/>
            <person name="Zhao F."/>
            <person name="Cao W.C."/>
        </authorList>
    </citation>
    <scope>NUCLEOTIDE SEQUENCE [LARGE SCALE GENOMIC DNA]</scope>
    <source>
        <strain evidence="11">HaeL-2018</strain>
    </source>
</reference>
<protein>
    <recommendedName>
        <fullName evidence="10">Elongation of very long chain fatty acids protein</fullName>
        <ecNumber evidence="10">2.3.1.199</ecNumber>
    </recommendedName>
    <alternativeName>
        <fullName evidence="10">Very-long-chain 3-oxoacyl-CoA synthase</fullName>
    </alternativeName>
</protein>
<dbReference type="GO" id="GO:0019367">
    <property type="term" value="P:fatty acid elongation, saturated fatty acid"/>
    <property type="evidence" value="ECO:0007669"/>
    <property type="project" value="TreeGrafter"/>
</dbReference>
<gene>
    <name evidence="11" type="ORF">HPB48_014084</name>
</gene>
<feature type="transmembrane region" description="Helical" evidence="10">
    <location>
        <begin position="62"/>
        <end position="81"/>
    </location>
</feature>
<evidence type="ECO:0000313" key="12">
    <source>
        <dbReference type="Proteomes" id="UP000821853"/>
    </source>
</evidence>
<evidence type="ECO:0000313" key="11">
    <source>
        <dbReference type="EMBL" id="KAH9372768.1"/>
    </source>
</evidence>
<feature type="transmembrane region" description="Helical" evidence="10">
    <location>
        <begin position="139"/>
        <end position="158"/>
    </location>
</feature>
<keyword evidence="5 10" id="KW-0276">Fatty acid metabolism</keyword>
<feature type="transmembrane region" description="Helical" evidence="10">
    <location>
        <begin position="20"/>
        <end position="41"/>
    </location>
</feature>
<organism evidence="11 12">
    <name type="scientific">Haemaphysalis longicornis</name>
    <name type="common">Bush tick</name>
    <dbReference type="NCBI Taxonomy" id="44386"/>
    <lineage>
        <taxon>Eukaryota</taxon>
        <taxon>Metazoa</taxon>
        <taxon>Ecdysozoa</taxon>
        <taxon>Arthropoda</taxon>
        <taxon>Chelicerata</taxon>
        <taxon>Arachnida</taxon>
        <taxon>Acari</taxon>
        <taxon>Parasitiformes</taxon>
        <taxon>Ixodida</taxon>
        <taxon>Ixodoidea</taxon>
        <taxon>Ixodidae</taxon>
        <taxon>Haemaphysalinae</taxon>
        <taxon>Haemaphysalis</taxon>
    </lineage>
</organism>
<evidence type="ECO:0000256" key="4">
    <source>
        <dbReference type="ARBA" id="ARBA00022692"/>
    </source>
</evidence>
<evidence type="ECO:0000256" key="1">
    <source>
        <dbReference type="ARBA" id="ARBA00004141"/>
    </source>
</evidence>
<dbReference type="GO" id="GO:0009922">
    <property type="term" value="F:fatty acid elongase activity"/>
    <property type="evidence" value="ECO:0007669"/>
    <property type="project" value="UniProtKB-EC"/>
</dbReference>
<dbReference type="Proteomes" id="UP000821853">
    <property type="component" value="Chromosome 4"/>
</dbReference>
<evidence type="ECO:0000256" key="3">
    <source>
        <dbReference type="ARBA" id="ARBA00022679"/>
    </source>
</evidence>
<evidence type="ECO:0000256" key="2">
    <source>
        <dbReference type="ARBA" id="ARBA00022516"/>
    </source>
</evidence>
<keyword evidence="9 10" id="KW-0275">Fatty acid biosynthesis</keyword>
<dbReference type="EMBL" id="JABSTR010000006">
    <property type="protein sequence ID" value="KAH9372768.1"/>
    <property type="molecule type" value="Genomic_DNA"/>
</dbReference>
<dbReference type="VEuPathDB" id="VectorBase:HLOH_053359"/>
<proteinExistence type="inferred from homology"/>
<keyword evidence="8 10" id="KW-0472">Membrane</keyword>
<evidence type="ECO:0000256" key="5">
    <source>
        <dbReference type="ARBA" id="ARBA00022832"/>
    </source>
</evidence>
<feature type="transmembrane region" description="Helical" evidence="10">
    <location>
        <begin position="164"/>
        <end position="185"/>
    </location>
</feature>
<keyword evidence="3 10" id="KW-0808">Transferase</keyword>
<dbReference type="InterPro" id="IPR002076">
    <property type="entry name" value="ELO_fam"/>
</dbReference>
<comment type="subcellular location">
    <subcellularLocation>
        <location evidence="1">Membrane</location>
        <topology evidence="1">Multi-pass membrane protein</topology>
    </subcellularLocation>
</comment>
<dbReference type="AlphaFoldDB" id="A0A9J6GEB1"/>
<evidence type="ECO:0000256" key="10">
    <source>
        <dbReference type="RuleBase" id="RU361115"/>
    </source>
</evidence>